<feature type="active site" description="Acyl-thioester intermediate" evidence="8 9">
    <location>
        <position position="142"/>
    </location>
</feature>
<evidence type="ECO:0000256" key="7">
    <source>
        <dbReference type="ARBA" id="ARBA00049043"/>
    </source>
</evidence>
<proteinExistence type="inferred from homology"/>
<dbReference type="NCBIfam" id="TIGR01001">
    <property type="entry name" value="metA"/>
    <property type="match status" value="1"/>
</dbReference>
<dbReference type="PANTHER" id="PTHR20919:SF0">
    <property type="entry name" value="HOMOSERINE O-SUCCINYLTRANSFERASE"/>
    <property type="match status" value="1"/>
</dbReference>
<comment type="catalytic activity">
    <reaction evidence="7 8">
        <text>L-homoserine + acetyl-CoA = O-acetyl-L-homoserine + CoA</text>
        <dbReference type="Rhea" id="RHEA:13701"/>
        <dbReference type="ChEBI" id="CHEBI:57287"/>
        <dbReference type="ChEBI" id="CHEBI:57288"/>
        <dbReference type="ChEBI" id="CHEBI:57476"/>
        <dbReference type="ChEBI" id="CHEBI:57716"/>
        <dbReference type="EC" id="2.3.1.31"/>
    </reaction>
</comment>
<dbReference type="STRING" id="1528.SAMN04488579_10121"/>
<keyword evidence="11" id="KW-1185">Reference proteome</keyword>
<dbReference type="CDD" id="cd03131">
    <property type="entry name" value="GATase1_HTS"/>
    <property type="match status" value="1"/>
</dbReference>
<feature type="active site" evidence="8">
    <location>
        <position position="237"/>
    </location>
</feature>
<dbReference type="Pfam" id="PF04204">
    <property type="entry name" value="HTS"/>
    <property type="match status" value="1"/>
</dbReference>
<organism evidence="10 11">
    <name type="scientific">Eubacterium barkeri</name>
    <name type="common">Clostridium barkeri</name>
    <dbReference type="NCBI Taxonomy" id="1528"/>
    <lineage>
        <taxon>Bacteria</taxon>
        <taxon>Bacillati</taxon>
        <taxon>Bacillota</taxon>
        <taxon>Clostridia</taxon>
        <taxon>Eubacteriales</taxon>
        <taxon>Eubacteriaceae</taxon>
        <taxon>Eubacterium</taxon>
    </lineage>
</organism>
<keyword evidence="3 8" id="KW-0028">Amino-acid biosynthesis</keyword>
<dbReference type="PANTHER" id="PTHR20919">
    <property type="entry name" value="HOMOSERINE O-SUCCINYLTRANSFERASE"/>
    <property type="match status" value="1"/>
</dbReference>
<dbReference type="GO" id="GO:0008899">
    <property type="term" value="F:homoserine O-succinyltransferase activity"/>
    <property type="evidence" value="ECO:0007669"/>
    <property type="project" value="UniProtKB-UniRule"/>
</dbReference>
<dbReference type="GO" id="GO:0019281">
    <property type="term" value="P:L-methionine biosynthetic process from homoserine via O-succinyl-L-homoserine and cystathionine"/>
    <property type="evidence" value="ECO:0007669"/>
    <property type="project" value="InterPro"/>
</dbReference>
<dbReference type="GO" id="GO:0005737">
    <property type="term" value="C:cytoplasm"/>
    <property type="evidence" value="ECO:0007669"/>
    <property type="project" value="UniProtKB-SubCell"/>
</dbReference>
<accession>A0A1H3AG33</accession>
<evidence type="ECO:0000256" key="9">
    <source>
        <dbReference type="PIRSR" id="PIRSR000450-1"/>
    </source>
</evidence>
<evidence type="ECO:0000256" key="3">
    <source>
        <dbReference type="ARBA" id="ARBA00022605"/>
    </source>
</evidence>
<comment type="similarity">
    <text evidence="8">Belongs to the MetA family.</text>
</comment>
<reference evidence="11" key="1">
    <citation type="submission" date="2016-10" db="EMBL/GenBank/DDBJ databases">
        <authorList>
            <person name="Varghese N."/>
            <person name="Submissions S."/>
        </authorList>
    </citation>
    <scope>NUCLEOTIDE SEQUENCE [LARGE SCALE GENOMIC DNA]</scope>
    <source>
        <strain evidence="11">VPI 5359</strain>
    </source>
</reference>
<keyword evidence="6 8" id="KW-0012">Acyltransferase</keyword>
<feature type="active site" description="Proton acceptor" evidence="8">
    <location>
        <position position="235"/>
    </location>
</feature>
<feature type="binding site" evidence="8">
    <location>
        <position position="192"/>
    </location>
    <ligand>
        <name>substrate</name>
    </ligand>
</feature>
<dbReference type="FunFam" id="3.40.50.880:FF:000004">
    <property type="entry name" value="Homoserine O-succinyltransferase"/>
    <property type="match status" value="1"/>
</dbReference>
<dbReference type="PIRSF" id="PIRSF000450">
    <property type="entry name" value="H_ser_succinyltr"/>
    <property type="match status" value="1"/>
</dbReference>
<evidence type="ECO:0000313" key="10">
    <source>
        <dbReference type="EMBL" id="SDX28278.1"/>
    </source>
</evidence>
<comment type="caution">
    <text evidence="8">Lacks conserved residue(s) required for the propagation of feature annotation.</text>
</comment>
<dbReference type="EC" id="2.3.1.31" evidence="8"/>
<dbReference type="OrthoDB" id="9772423at2"/>
<dbReference type="Gene3D" id="3.40.50.880">
    <property type="match status" value="1"/>
</dbReference>
<evidence type="ECO:0000256" key="2">
    <source>
        <dbReference type="ARBA" id="ARBA00022490"/>
    </source>
</evidence>
<evidence type="ECO:0000256" key="6">
    <source>
        <dbReference type="ARBA" id="ARBA00023315"/>
    </source>
</evidence>
<dbReference type="Proteomes" id="UP000199652">
    <property type="component" value="Unassembled WGS sequence"/>
</dbReference>
<dbReference type="HAMAP" id="MF_00295">
    <property type="entry name" value="MetA_acyltransf"/>
    <property type="match status" value="1"/>
</dbReference>
<evidence type="ECO:0000256" key="8">
    <source>
        <dbReference type="HAMAP-Rule" id="MF_00295"/>
    </source>
</evidence>
<comment type="pathway">
    <text evidence="8">Amino-acid biosynthesis; L-methionine biosynthesis via de novo pathway; O-acetyl-L-homoserine from L-homoserine: step 1/1.</text>
</comment>
<protein>
    <recommendedName>
        <fullName evidence="8">Homoserine O-acetyltransferase</fullName>
        <shortName evidence="8">HAT</shortName>
        <ecNumber evidence="8">2.3.1.31</ecNumber>
    </recommendedName>
    <alternativeName>
        <fullName evidence="8">Homoserine transacetylase</fullName>
        <shortName evidence="8">HTA</shortName>
    </alternativeName>
</protein>
<dbReference type="InterPro" id="IPR029062">
    <property type="entry name" value="Class_I_gatase-like"/>
</dbReference>
<evidence type="ECO:0000313" key="11">
    <source>
        <dbReference type="Proteomes" id="UP000199652"/>
    </source>
</evidence>
<dbReference type="RefSeq" id="WP_090242185.1">
    <property type="nucleotide sequence ID" value="NZ_FNOU01000001.1"/>
</dbReference>
<gene>
    <name evidence="8" type="primary">metAA</name>
    <name evidence="10" type="ORF">SAMN04488579_10121</name>
</gene>
<feature type="site" description="Important for substrate specificity" evidence="8">
    <location>
        <position position="192"/>
    </location>
</feature>
<keyword evidence="5 8" id="KW-0486">Methionine biosynthesis</keyword>
<dbReference type="GO" id="GO:0004414">
    <property type="term" value="F:homoserine O-acetyltransferase activity"/>
    <property type="evidence" value="ECO:0007669"/>
    <property type="project" value="UniProtKB-EC"/>
</dbReference>
<evidence type="ECO:0000256" key="5">
    <source>
        <dbReference type="ARBA" id="ARBA00023167"/>
    </source>
</evidence>
<comment type="subcellular location">
    <subcellularLocation>
        <location evidence="1 8">Cytoplasm</location>
    </subcellularLocation>
</comment>
<evidence type="ECO:0000256" key="1">
    <source>
        <dbReference type="ARBA" id="ARBA00004496"/>
    </source>
</evidence>
<feature type="binding site" evidence="8">
    <location>
        <position position="163"/>
    </location>
    <ligand>
        <name>substrate</name>
    </ligand>
</feature>
<dbReference type="SUPFAM" id="SSF52317">
    <property type="entry name" value="Class I glutamine amidotransferase-like"/>
    <property type="match status" value="1"/>
</dbReference>
<feature type="site" description="Important for acyl-CoA specificity" evidence="8">
    <location>
        <position position="111"/>
    </location>
</feature>
<comment type="function">
    <text evidence="8">Transfers an acetyl group from acetyl-CoA to L-homoserine, forming acetyl-L-homoserine.</text>
</comment>
<name>A0A1H3AG33_EUBBA</name>
<keyword evidence="2 8" id="KW-0963">Cytoplasm</keyword>
<feature type="binding site" evidence="8">
    <location>
        <position position="249"/>
    </location>
    <ligand>
        <name>substrate</name>
    </ligand>
</feature>
<keyword evidence="4 8" id="KW-0808">Transferase</keyword>
<sequence>MPIKIPDNLPAFTTLENENIFVMAKGRADTQDIRPLRVAIMNLMPTKIATETQLLRLIGNTPLQVDITLLQSETHDCKNTDLAHLDTFYKTWTEVQNQYFDGLIITGAPIESLPFEEVDYWDELVDIMDWSLTHVFSTWHICWGAQAALYHHYGVPKYDLKEKLFGVFPHHIEPDYCPLFRGFDDTFYVPHSRHSEVRAEDIEAVPELMLEAISEDAGVYIASAMKGRQFFVTGHSEYDANTLKQEYDRDIAAGKPITVPSNYYPNDDPTQTPMVRWRGHANLLYQNWLNYYVYQATPFDLDNHPDFTHLTSR</sequence>
<dbReference type="UniPathway" id="UPA00051">
    <property type="reaction ID" value="UER00074"/>
</dbReference>
<dbReference type="InterPro" id="IPR033752">
    <property type="entry name" value="MetA_family"/>
</dbReference>
<dbReference type="EMBL" id="FNOU01000001">
    <property type="protein sequence ID" value="SDX28278.1"/>
    <property type="molecule type" value="Genomic_DNA"/>
</dbReference>
<evidence type="ECO:0000256" key="4">
    <source>
        <dbReference type="ARBA" id="ARBA00022679"/>
    </source>
</evidence>
<dbReference type="AlphaFoldDB" id="A0A1H3AG33"/>
<dbReference type="InterPro" id="IPR005697">
    <property type="entry name" value="HST_MetA"/>
</dbReference>